<dbReference type="RefSeq" id="WP_159409372.1">
    <property type="nucleotide sequence ID" value="NZ_CP026115.2"/>
</dbReference>
<evidence type="ECO:0000256" key="9">
    <source>
        <dbReference type="HAMAP-Rule" id="MF_00812"/>
    </source>
</evidence>
<dbReference type="EC" id="2.1.1.67" evidence="4 9"/>
<name>A0A6I6XE47_PSEPU</name>
<feature type="binding site" evidence="9">
    <location>
        <position position="10"/>
    </location>
    <ligand>
        <name>S-adenosyl-L-methionine</name>
        <dbReference type="ChEBI" id="CHEBI:59789"/>
    </ligand>
</feature>
<evidence type="ECO:0000256" key="2">
    <source>
        <dbReference type="ARBA" id="ARBA00004496"/>
    </source>
</evidence>
<feature type="binding site" evidence="9">
    <location>
        <position position="45"/>
    </location>
    <ligand>
        <name>S-adenosyl-L-methionine</name>
        <dbReference type="ChEBI" id="CHEBI:59789"/>
    </ligand>
</feature>
<organism evidence="10 11">
    <name type="scientific">Pseudomonas putida</name>
    <name type="common">Arthrobacter siderocapsulatus</name>
    <dbReference type="NCBI Taxonomy" id="303"/>
    <lineage>
        <taxon>Bacteria</taxon>
        <taxon>Pseudomonadati</taxon>
        <taxon>Pseudomonadota</taxon>
        <taxon>Gammaproteobacteria</taxon>
        <taxon>Pseudomonadales</taxon>
        <taxon>Pseudomonadaceae</taxon>
        <taxon>Pseudomonas</taxon>
    </lineage>
</organism>
<evidence type="ECO:0000256" key="7">
    <source>
        <dbReference type="ARBA" id="ARBA00022679"/>
    </source>
</evidence>
<dbReference type="GO" id="GO:0032259">
    <property type="term" value="P:methylation"/>
    <property type="evidence" value="ECO:0007669"/>
    <property type="project" value="UniProtKB-KW"/>
</dbReference>
<keyword evidence="5 9" id="KW-0963">Cytoplasm</keyword>
<dbReference type="PIRSF" id="PIRSF023956">
    <property type="entry name" value="Thiopurine_S-methyltransferase"/>
    <property type="match status" value="1"/>
</dbReference>
<dbReference type="SUPFAM" id="SSF53335">
    <property type="entry name" value="S-adenosyl-L-methionine-dependent methyltransferases"/>
    <property type="match status" value="1"/>
</dbReference>
<comment type="catalytic activity">
    <reaction evidence="1 9">
        <text>S-adenosyl-L-methionine + a thiopurine = S-adenosyl-L-homocysteine + a thiopurine S-methylether.</text>
        <dbReference type="EC" id="2.1.1.67"/>
    </reaction>
</comment>
<dbReference type="EMBL" id="CP026115">
    <property type="protein sequence ID" value="QHG63913.1"/>
    <property type="molecule type" value="Genomic_DNA"/>
</dbReference>
<evidence type="ECO:0000313" key="10">
    <source>
        <dbReference type="EMBL" id="QHG63913.1"/>
    </source>
</evidence>
<dbReference type="NCBIfam" id="NF009732">
    <property type="entry name" value="PRK13255.1"/>
    <property type="match status" value="1"/>
</dbReference>
<evidence type="ECO:0000313" key="11">
    <source>
        <dbReference type="Proteomes" id="UP000464480"/>
    </source>
</evidence>
<dbReference type="PANTHER" id="PTHR10259:SF11">
    <property type="entry name" value="THIOPURINE S-METHYLTRANSFERASE"/>
    <property type="match status" value="1"/>
</dbReference>
<gene>
    <name evidence="9" type="primary">tpm</name>
    <name evidence="10" type="ORF">C2H86_05515</name>
</gene>
<evidence type="ECO:0000256" key="4">
    <source>
        <dbReference type="ARBA" id="ARBA00011905"/>
    </source>
</evidence>
<dbReference type="NCBIfam" id="TIGR03840">
    <property type="entry name" value="TMPT_Se_Te"/>
    <property type="match status" value="1"/>
</dbReference>
<evidence type="ECO:0000256" key="3">
    <source>
        <dbReference type="ARBA" id="ARBA00008145"/>
    </source>
</evidence>
<dbReference type="InterPro" id="IPR029063">
    <property type="entry name" value="SAM-dependent_MTases_sf"/>
</dbReference>
<dbReference type="GO" id="GO:0010038">
    <property type="term" value="P:response to metal ion"/>
    <property type="evidence" value="ECO:0007669"/>
    <property type="project" value="InterPro"/>
</dbReference>
<evidence type="ECO:0000256" key="5">
    <source>
        <dbReference type="ARBA" id="ARBA00022490"/>
    </source>
</evidence>
<feature type="binding site" evidence="9">
    <location>
        <position position="66"/>
    </location>
    <ligand>
        <name>S-adenosyl-L-methionine</name>
        <dbReference type="ChEBI" id="CHEBI:59789"/>
    </ligand>
</feature>
<keyword evidence="8 9" id="KW-0949">S-adenosyl-L-methionine</keyword>
<dbReference type="GO" id="GO:0008119">
    <property type="term" value="F:thiopurine S-methyltransferase activity"/>
    <property type="evidence" value="ECO:0007669"/>
    <property type="project" value="UniProtKB-UniRule"/>
</dbReference>
<accession>A0A6I6XE47</accession>
<dbReference type="HAMAP" id="MF_00812">
    <property type="entry name" value="Thiopur_methtran"/>
    <property type="match status" value="1"/>
</dbReference>
<protein>
    <recommendedName>
        <fullName evidence="4 9">Thiopurine S-methyltransferase</fullName>
        <ecNumber evidence="4 9">2.1.1.67</ecNumber>
    </recommendedName>
    <alternativeName>
        <fullName evidence="9">Thiopurine methyltransferase</fullName>
    </alternativeName>
</protein>
<proteinExistence type="inferred from homology"/>
<dbReference type="AlphaFoldDB" id="A0A6I6XE47"/>
<dbReference type="GO" id="GO:0005737">
    <property type="term" value="C:cytoplasm"/>
    <property type="evidence" value="ECO:0007669"/>
    <property type="project" value="UniProtKB-SubCell"/>
</dbReference>
<keyword evidence="6 9" id="KW-0489">Methyltransferase</keyword>
<comment type="subcellular location">
    <subcellularLocation>
        <location evidence="2 9">Cytoplasm</location>
    </subcellularLocation>
</comment>
<dbReference type="PANTHER" id="PTHR10259">
    <property type="entry name" value="THIOPURINE S-METHYLTRANSFERASE"/>
    <property type="match status" value="1"/>
</dbReference>
<evidence type="ECO:0000256" key="8">
    <source>
        <dbReference type="ARBA" id="ARBA00022691"/>
    </source>
</evidence>
<comment type="similarity">
    <text evidence="3 9">Belongs to the class I-like SAM-binding methyltransferase superfamily. TPMT family.</text>
</comment>
<dbReference type="InterPro" id="IPR008854">
    <property type="entry name" value="TPMT"/>
</dbReference>
<evidence type="ECO:0000256" key="6">
    <source>
        <dbReference type="ARBA" id="ARBA00022603"/>
    </source>
</evidence>
<dbReference type="FunFam" id="3.40.50.150:FF:000101">
    <property type="entry name" value="Thiopurine S-methyltransferase"/>
    <property type="match status" value="1"/>
</dbReference>
<reference evidence="10 11" key="1">
    <citation type="submission" date="2020-02" db="EMBL/GenBank/DDBJ databases">
        <title>Pseudomonas Putida W5 Complete Genome Assembly.</title>
        <authorList>
            <person name="Yuan Z.-C."/>
            <person name="Shaw G.A."/>
            <person name="Cusano A.D."/>
            <person name="Caddey B.J."/>
            <person name="Weselowski B.J."/>
        </authorList>
    </citation>
    <scope>NUCLEOTIDE SEQUENCE [LARGE SCALE GENOMIC DNA]</scope>
    <source>
        <strain evidence="10 11">W5</strain>
    </source>
</reference>
<evidence type="ECO:0000256" key="1">
    <source>
        <dbReference type="ARBA" id="ARBA00000903"/>
    </source>
</evidence>
<dbReference type="InterPro" id="IPR025835">
    <property type="entry name" value="Thiopurine_S-MeTrfase"/>
</dbReference>
<keyword evidence="7 9" id="KW-0808">Transferase</keyword>
<dbReference type="PROSITE" id="PS51585">
    <property type="entry name" value="SAM_MT_TPMT"/>
    <property type="match status" value="1"/>
</dbReference>
<dbReference type="Proteomes" id="UP000464480">
    <property type="component" value="Chromosome"/>
</dbReference>
<sequence>MEPAFWQKRWADNQIGFHRTDVNPFLLAHWPRLALAEGTRVLVPLCGKSLDMAWLAGQGHRVLGVELSRRAVEDFFREQGLTAQVSTQGAFEVWRSADVEIWCGDFFALQAQDVADCRGLYDRAAVIALPSQMRARYMAHLSKVLPAGCQGLLLTMDYDQQLLDGPPFSVPDAEVLQGYAGGKVQVLDEREVIEESPKFLQAGVASVLERVYQVTF</sequence>
<feature type="binding site" evidence="9">
    <location>
        <position position="123"/>
    </location>
    <ligand>
        <name>S-adenosyl-L-methionine</name>
        <dbReference type="ChEBI" id="CHEBI:59789"/>
    </ligand>
</feature>
<dbReference type="Pfam" id="PF05724">
    <property type="entry name" value="TPMT"/>
    <property type="match status" value="1"/>
</dbReference>
<dbReference type="InterPro" id="IPR022474">
    <property type="entry name" value="Thiopur_S-MeTfrase_Se/Te_detox"/>
</dbReference>
<dbReference type="Gene3D" id="3.40.50.150">
    <property type="entry name" value="Vaccinia Virus protein VP39"/>
    <property type="match status" value="1"/>
</dbReference>